<dbReference type="PATRIC" id="fig|1396.535.peg.5878"/>
<dbReference type="AlphaFoldDB" id="A0A164L9S7"/>
<sequence>MGFFDRKAVCGVCDSKVGMNRYKIKQSDAWVCPDCFKEAGGLGVVDVKKITIEEIKAIVDEKAARRSEGPLSSAEGMYQYCIDNKFGSGFNAKWGVKHFRVLENNLMNGEKVQMVFIGIHDYKSATKHDNYYAYAITNKRIMFGQKTLTGEKFKAVDHERINDISFETGMVVGFLTIDTPQEKFKVALDKASATSINNSIHQVLDTLKNNTSEAQAQPQSTSAPISVAAELKQLKELFDMDVITEEEFNAKKKQLLGI</sequence>
<name>A0A164L9S7_BACCE</name>
<dbReference type="InterPro" id="IPR039519">
    <property type="entry name" value="YokE-like_PH"/>
</dbReference>
<feature type="domain" description="YokE-like PH" evidence="2">
    <location>
        <begin position="106"/>
        <end position="200"/>
    </location>
</feature>
<accession>A0A164L9S7</accession>
<dbReference type="Pfam" id="PF14470">
    <property type="entry name" value="bPH_3"/>
    <property type="match status" value="1"/>
</dbReference>
<dbReference type="Proteomes" id="UP000076482">
    <property type="component" value="Unassembled WGS sequence"/>
</dbReference>
<evidence type="ECO:0000259" key="2">
    <source>
        <dbReference type="Pfam" id="PF14470"/>
    </source>
</evidence>
<dbReference type="RefSeq" id="WP_063262841.1">
    <property type="nucleotide sequence ID" value="NZ_LJKE01000104.1"/>
</dbReference>
<dbReference type="EMBL" id="LJKE01000104">
    <property type="protein sequence ID" value="KZD55581.1"/>
    <property type="molecule type" value="Genomic_DNA"/>
</dbReference>
<evidence type="ECO:0000259" key="1">
    <source>
        <dbReference type="Pfam" id="PF09851"/>
    </source>
</evidence>
<evidence type="ECO:0008006" key="5">
    <source>
        <dbReference type="Google" id="ProtNLM"/>
    </source>
</evidence>
<feature type="domain" description="SHOCT" evidence="1">
    <location>
        <begin position="229"/>
        <end position="256"/>
    </location>
</feature>
<proteinExistence type="predicted"/>
<evidence type="ECO:0000313" key="3">
    <source>
        <dbReference type="EMBL" id="KZD55581.1"/>
    </source>
</evidence>
<reference evidence="3 4" key="1">
    <citation type="submission" date="2015-09" db="EMBL/GenBank/DDBJ databases">
        <title>Bacillus cereus food isolates.</title>
        <authorList>
            <person name="Boekhorst J."/>
        </authorList>
    </citation>
    <scope>NUCLEOTIDE SEQUENCE [LARGE SCALE GENOMIC DNA]</scope>
    <source>
        <strain evidence="3 4">B4088</strain>
    </source>
</reference>
<dbReference type="InterPro" id="IPR018649">
    <property type="entry name" value="SHOCT"/>
</dbReference>
<organism evidence="3 4">
    <name type="scientific">Bacillus cereus</name>
    <dbReference type="NCBI Taxonomy" id="1396"/>
    <lineage>
        <taxon>Bacteria</taxon>
        <taxon>Bacillati</taxon>
        <taxon>Bacillota</taxon>
        <taxon>Bacilli</taxon>
        <taxon>Bacillales</taxon>
        <taxon>Bacillaceae</taxon>
        <taxon>Bacillus</taxon>
        <taxon>Bacillus cereus group</taxon>
    </lineage>
</organism>
<gene>
    <name evidence="3" type="ORF">B4088_5326</name>
</gene>
<dbReference type="Pfam" id="PF09851">
    <property type="entry name" value="SHOCT"/>
    <property type="match status" value="1"/>
</dbReference>
<protein>
    <recommendedName>
        <fullName evidence="5">DUF4428 domain-containing protein</fullName>
    </recommendedName>
</protein>
<evidence type="ECO:0000313" key="4">
    <source>
        <dbReference type="Proteomes" id="UP000076482"/>
    </source>
</evidence>
<comment type="caution">
    <text evidence="3">The sequence shown here is derived from an EMBL/GenBank/DDBJ whole genome shotgun (WGS) entry which is preliminary data.</text>
</comment>